<keyword evidence="5" id="KW-1133">Transmembrane helix</keyword>
<proteinExistence type="predicted"/>
<evidence type="ECO:0000256" key="6">
    <source>
        <dbReference type="ARBA" id="ARBA00023136"/>
    </source>
</evidence>
<organism evidence="9 10">
    <name type="scientific">Colocasia esculenta</name>
    <name type="common">Wild taro</name>
    <name type="synonym">Arum esculentum</name>
    <dbReference type="NCBI Taxonomy" id="4460"/>
    <lineage>
        <taxon>Eukaryota</taxon>
        <taxon>Viridiplantae</taxon>
        <taxon>Streptophyta</taxon>
        <taxon>Embryophyta</taxon>
        <taxon>Tracheophyta</taxon>
        <taxon>Spermatophyta</taxon>
        <taxon>Magnoliopsida</taxon>
        <taxon>Liliopsida</taxon>
        <taxon>Araceae</taxon>
        <taxon>Aroideae</taxon>
        <taxon>Colocasieae</taxon>
        <taxon>Colocasia</taxon>
    </lineage>
</organism>
<gene>
    <name evidence="9" type="ORF">Taro_042522</name>
</gene>
<dbReference type="InterPro" id="IPR005150">
    <property type="entry name" value="Cellulose_synth"/>
</dbReference>
<keyword evidence="7" id="KW-0961">Cell wall biogenesis/degradation</keyword>
<dbReference type="Proteomes" id="UP000652761">
    <property type="component" value="Unassembled WGS sequence"/>
</dbReference>
<evidence type="ECO:0000313" key="9">
    <source>
        <dbReference type="EMBL" id="MQM09646.1"/>
    </source>
</evidence>
<keyword evidence="6" id="KW-0472">Membrane</keyword>
<dbReference type="Pfam" id="PF03552">
    <property type="entry name" value="Cellulose_synt"/>
    <property type="match status" value="1"/>
</dbReference>
<dbReference type="AlphaFoldDB" id="A0A843WPT3"/>
<evidence type="ECO:0000256" key="1">
    <source>
        <dbReference type="ARBA" id="ARBA00004308"/>
    </source>
</evidence>
<dbReference type="EMBL" id="NMUH01004434">
    <property type="protein sequence ID" value="MQM09646.1"/>
    <property type="molecule type" value="Genomic_DNA"/>
</dbReference>
<feature type="compositionally biased region" description="Basic and acidic residues" evidence="8">
    <location>
        <begin position="177"/>
        <end position="188"/>
    </location>
</feature>
<keyword evidence="10" id="KW-1185">Reference proteome</keyword>
<reference evidence="9" key="1">
    <citation type="submission" date="2017-07" db="EMBL/GenBank/DDBJ databases">
        <title>Taro Niue Genome Assembly and Annotation.</title>
        <authorList>
            <person name="Atibalentja N."/>
            <person name="Keating K."/>
            <person name="Fields C.J."/>
        </authorList>
    </citation>
    <scope>NUCLEOTIDE SEQUENCE</scope>
    <source>
        <strain evidence="9">Niue_2</strain>
        <tissue evidence="9">Leaf</tissue>
    </source>
</reference>
<feature type="region of interest" description="Disordered" evidence="8">
    <location>
        <begin position="166"/>
        <end position="188"/>
    </location>
</feature>
<evidence type="ECO:0000256" key="2">
    <source>
        <dbReference type="ARBA" id="ARBA00022676"/>
    </source>
</evidence>
<comment type="subcellular location">
    <subcellularLocation>
        <location evidence="1">Endomembrane system</location>
    </subcellularLocation>
</comment>
<keyword evidence="3" id="KW-0808">Transferase</keyword>
<evidence type="ECO:0000313" key="10">
    <source>
        <dbReference type="Proteomes" id="UP000652761"/>
    </source>
</evidence>
<dbReference type="GO" id="GO:0071555">
    <property type="term" value="P:cell wall organization"/>
    <property type="evidence" value="ECO:0007669"/>
    <property type="project" value="UniProtKB-KW"/>
</dbReference>
<dbReference type="PANTHER" id="PTHR13301">
    <property type="entry name" value="X-BOX TRANSCRIPTION FACTOR-RELATED"/>
    <property type="match status" value="1"/>
</dbReference>
<keyword evidence="4" id="KW-0812">Transmembrane</keyword>
<evidence type="ECO:0000256" key="7">
    <source>
        <dbReference type="ARBA" id="ARBA00023316"/>
    </source>
</evidence>
<evidence type="ECO:0000256" key="3">
    <source>
        <dbReference type="ARBA" id="ARBA00022679"/>
    </source>
</evidence>
<evidence type="ECO:0000256" key="5">
    <source>
        <dbReference type="ARBA" id="ARBA00022989"/>
    </source>
</evidence>
<name>A0A843WPT3_COLES</name>
<dbReference type="GO" id="GO:0016760">
    <property type="term" value="F:cellulose synthase (UDP-forming) activity"/>
    <property type="evidence" value="ECO:0007669"/>
    <property type="project" value="InterPro"/>
</dbReference>
<comment type="caution">
    <text evidence="9">The sequence shown here is derived from an EMBL/GenBank/DDBJ whole genome shotgun (WGS) entry which is preliminary data.</text>
</comment>
<evidence type="ECO:0000256" key="4">
    <source>
        <dbReference type="ARBA" id="ARBA00022692"/>
    </source>
</evidence>
<dbReference type="GO" id="GO:0030244">
    <property type="term" value="P:cellulose biosynthetic process"/>
    <property type="evidence" value="ECO:0007669"/>
    <property type="project" value="InterPro"/>
</dbReference>
<dbReference type="GO" id="GO:0016020">
    <property type="term" value="C:membrane"/>
    <property type="evidence" value="ECO:0007669"/>
    <property type="project" value="InterPro"/>
</dbReference>
<evidence type="ECO:0000256" key="8">
    <source>
        <dbReference type="SAM" id="MobiDB-lite"/>
    </source>
</evidence>
<keyword evidence="2" id="KW-0328">Glycosyltransferase</keyword>
<protein>
    <submittedName>
        <fullName evidence="9">Uncharacterized protein</fullName>
    </submittedName>
</protein>
<sequence length="439" mass="49209">MLSQEMRSLLGNKYGDIHEKGLKRGTSRNTRDSANFVLEEKANILAASTYLETTPIGINEYGLQVGLNCGRPVEDVISGLPIRCRRWKSIYFNPTSEAFQGVAPMRLEENACATQEMGRRRHSHILLKVLLFCSWLWNHTTWPPNGLQHVWHVGSKLCANTIRTMHGEVDTPPEDSSSAHRGDLHQGEKGGRWEAHQYMVPVGPPPVRLAPPIAKCLEVAEPLIKGVVRMPQLAPRMITHENLSSVDRGFLSCTRGPLETQAPEEGQVDLNLIIKRGGYYQYLRDNGYPKHFPLDEHLFPFIQRFTLNDPDADNAAVILEREQLERAILSGRDSMMGTCTFSYLSFPPDYPASIQFPDIEQLGFFGSVTDSVTKTLAIVPAFWEVHGLPKLGFSFPGLSLLPSGSAYASDDYSQFCLLGQILKESIPSWYDRWSVVSSH</sequence>
<dbReference type="OrthoDB" id="72851at2759"/>
<accession>A0A843WPT3</accession>
<dbReference type="GO" id="GO:0012505">
    <property type="term" value="C:endomembrane system"/>
    <property type="evidence" value="ECO:0007669"/>
    <property type="project" value="UniProtKB-SubCell"/>
</dbReference>